<feature type="domain" description="SHSP" evidence="4">
    <location>
        <begin position="144"/>
        <end position="235"/>
    </location>
</feature>
<feature type="region of interest" description="Disordered" evidence="3">
    <location>
        <begin position="1"/>
        <end position="66"/>
    </location>
</feature>
<evidence type="ECO:0000256" key="3">
    <source>
        <dbReference type="SAM" id="MobiDB-lite"/>
    </source>
</evidence>
<dbReference type="SUPFAM" id="SSF49764">
    <property type="entry name" value="HSP20-like chaperones"/>
    <property type="match status" value="1"/>
</dbReference>
<evidence type="ECO:0000313" key="6">
    <source>
        <dbReference type="EMBL" id="GJN00532.1"/>
    </source>
</evidence>
<name>A0AAV5CRJ4_ELECO</name>
<evidence type="ECO:0000313" key="7">
    <source>
        <dbReference type="Proteomes" id="UP001054889"/>
    </source>
</evidence>
<comment type="similarity">
    <text evidence="1 2">Belongs to the small heat shock protein (HSP20) family.</text>
</comment>
<comment type="caution">
    <text evidence="6">The sequence shown here is derived from an EMBL/GenBank/DDBJ whole genome shotgun (WGS) entry which is preliminary data.</text>
</comment>
<dbReference type="InterPro" id="IPR008978">
    <property type="entry name" value="HSP20-like_chaperone"/>
</dbReference>
<dbReference type="EMBL" id="BQKI01000008">
    <property type="protein sequence ID" value="GJN00532.1"/>
    <property type="molecule type" value="Genomic_DNA"/>
</dbReference>
<dbReference type="PROSITE" id="PS01031">
    <property type="entry name" value="SHSP"/>
    <property type="match status" value="1"/>
</dbReference>
<feature type="compositionally biased region" description="Basic and acidic residues" evidence="3">
    <location>
        <begin position="29"/>
        <end position="46"/>
    </location>
</feature>
<keyword evidence="7" id="KW-1185">Reference proteome</keyword>
<evidence type="ECO:0000259" key="4">
    <source>
        <dbReference type="PROSITE" id="PS01031"/>
    </source>
</evidence>
<reference evidence="6" key="2">
    <citation type="submission" date="2021-12" db="EMBL/GenBank/DDBJ databases">
        <title>Resequencing data analysis of finger millet.</title>
        <authorList>
            <person name="Hatakeyama M."/>
            <person name="Aluri S."/>
            <person name="Balachadran M.T."/>
            <person name="Sivarajan S.R."/>
            <person name="Poveda L."/>
            <person name="Shimizu-Inatsugi R."/>
            <person name="Schlapbach R."/>
            <person name="Sreeman S.M."/>
            <person name="Shimizu K.K."/>
        </authorList>
    </citation>
    <scope>NUCLEOTIDE SEQUENCE</scope>
</reference>
<evidence type="ECO:0000256" key="2">
    <source>
        <dbReference type="RuleBase" id="RU003616"/>
    </source>
</evidence>
<dbReference type="CDD" id="cd06464">
    <property type="entry name" value="ACD_sHsps-like"/>
    <property type="match status" value="1"/>
</dbReference>
<evidence type="ECO:0000313" key="5">
    <source>
        <dbReference type="EMBL" id="GJN00300.1"/>
    </source>
</evidence>
<organism evidence="6 7">
    <name type="scientific">Eleusine coracana subsp. coracana</name>
    <dbReference type="NCBI Taxonomy" id="191504"/>
    <lineage>
        <taxon>Eukaryota</taxon>
        <taxon>Viridiplantae</taxon>
        <taxon>Streptophyta</taxon>
        <taxon>Embryophyta</taxon>
        <taxon>Tracheophyta</taxon>
        <taxon>Spermatophyta</taxon>
        <taxon>Magnoliopsida</taxon>
        <taxon>Liliopsida</taxon>
        <taxon>Poales</taxon>
        <taxon>Poaceae</taxon>
        <taxon>PACMAD clade</taxon>
        <taxon>Chloridoideae</taxon>
        <taxon>Cynodonteae</taxon>
        <taxon>Eleusininae</taxon>
        <taxon>Eleusine</taxon>
    </lineage>
</organism>
<dbReference type="Proteomes" id="UP001054889">
    <property type="component" value="Unassembled WGS sequence"/>
</dbReference>
<feature type="compositionally biased region" description="Pro residues" evidence="3">
    <location>
        <begin position="55"/>
        <end position="64"/>
    </location>
</feature>
<accession>A0AAV5CRJ4</accession>
<gene>
    <name evidence="6" type="primary">ga17721</name>
    <name evidence="5" type="synonym">ga17474</name>
    <name evidence="5" type="ORF">PR202_ga17474</name>
    <name evidence="6" type="ORF">PR202_ga17721</name>
</gene>
<protein>
    <recommendedName>
        <fullName evidence="4">SHSP domain-containing protein</fullName>
    </recommendedName>
</protein>
<proteinExistence type="inferred from homology"/>
<dbReference type="InterPro" id="IPR002068">
    <property type="entry name" value="A-crystallin/Hsp20_dom"/>
</dbReference>
<evidence type="ECO:0000256" key="1">
    <source>
        <dbReference type="PROSITE-ProRule" id="PRU00285"/>
    </source>
</evidence>
<dbReference type="EMBL" id="BQKI01000008">
    <property type="protein sequence ID" value="GJN00300.1"/>
    <property type="molecule type" value="Genomic_DNA"/>
</dbReference>
<reference evidence="6" key="1">
    <citation type="journal article" date="2018" name="DNA Res.">
        <title>Multiple hybrid de novo genome assembly of finger millet, an orphan allotetraploid crop.</title>
        <authorList>
            <person name="Hatakeyama M."/>
            <person name="Aluri S."/>
            <person name="Balachadran M.T."/>
            <person name="Sivarajan S.R."/>
            <person name="Patrignani A."/>
            <person name="Gruter S."/>
            <person name="Poveda L."/>
            <person name="Shimizu-Inatsugi R."/>
            <person name="Baeten J."/>
            <person name="Francoijs K.J."/>
            <person name="Nataraja K.N."/>
            <person name="Reddy Y.A.N."/>
            <person name="Phadnis S."/>
            <person name="Ravikumar R.L."/>
            <person name="Schlapbach R."/>
            <person name="Sreeman S.M."/>
            <person name="Shimizu K.K."/>
        </authorList>
    </citation>
    <scope>NUCLEOTIDE SEQUENCE</scope>
</reference>
<dbReference type="Pfam" id="PF00011">
    <property type="entry name" value="HSP20"/>
    <property type="match status" value="1"/>
</dbReference>
<dbReference type="Gene3D" id="2.60.40.790">
    <property type="match status" value="1"/>
</dbReference>
<dbReference type="AlphaFoldDB" id="A0AAV5CRJ4"/>
<sequence>MPQKSHRPQHGGGAAQLIVAVRTQRRERKARESKDPTPKRETRGCEEGGSSIRPWLPPSPPRGPPLACVLKKLPAEPSCAPGATYAALRHFFSSGDDYDTDEYASSDSEDDVAVDDRSRARDISDLVFFALAGRIRVGRREDAAARASLEAPQREWWVADDAVTLKVPMPGMEKEHVKVWADQNVLVIDGEGEKETADGKEEVRVRARDMFGCPVTVPPRVKDQERKGVFDVAVE</sequence>